<accession>A0A3R9LSF2</accession>
<protein>
    <submittedName>
        <fullName evidence="1">Uncharacterized protein</fullName>
    </submittedName>
</protein>
<dbReference type="RefSeq" id="WP_125371357.1">
    <property type="nucleotide sequence ID" value="NZ_RJPO01000005.1"/>
</dbReference>
<organism evidence="1 2">
    <name type="scientific">Streptococcus cristatus</name>
    <dbReference type="NCBI Taxonomy" id="45634"/>
    <lineage>
        <taxon>Bacteria</taxon>
        <taxon>Bacillati</taxon>
        <taxon>Bacillota</taxon>
        <taxon>Bacilli</taxon>
        <taxon>Lactobacillales</taxon>
        <taxon>Streptococcaceae</taxon>
        <taxon>Streptococcus</taxon>
    </lineage>
</organism>
<gene>
    <name evidence="1" type="ORF">D8794_05295</name>
</gene>
<sequence>MDNVLVSLSDWIKSIIKDTITRLVEIEKDSDHYPELMDVGTTCDFLGIKYDTFSDNYRYLKGFPKELPGKKWSKRAIKEWLSNQI</sequence>
<reference evidence="1 2" key="1">
    <citation type="submission" date="2018-11" db="EMBL/GenBank/DDBJ databases">
        <title>Species Designations Belie Phenotypic and Genotypic Heterogeneity in Oral Streptococci.</title>
        <authorList>
            <person name="Velsko I."/>
        </authorList>
    </citation>
    <scope>NUCLEOTIDE SEQUENCE [LARGE SCALE GENOMIC DNA]</scope>
    <source>
        <strain evidence="1 2">A54</strain>
    </source>
</reference>
<name>A0A3R9LSF2_STRCR</name>
<evidence type="ECO:0000313" key="1">
    <source>
        <dbReference type="EMBL" id="RSJ86131.1"/>
    </source>
</evidence>
<comment type="caution">
    <text evidence="1">The sequence shown here is derived from an EMBL/GenBank/DDBJ whole genome shotgun (WGS) entry which is preliminary data.</text>
</comment>
<evidence type="ECO:0000313" key="2">
    <source>
        <dbReference type="Proteomes" id="UP000277890"/>
    </source>
</evidence>
<proteinExistence type="predicted"/>
<dbReference type="AlphaFoldDB" id="A0A3R9LSF2"/>
<dbReference type="Proteomes" id="UP000277890">
    <property type="component" value="Unassembled WGS sequence"/>
</dbReference>
<dbReference type="EMBL" id="RJPQ01000005">
    <property type="protein sequence ID" value="RSJ86131.1"/>
    <property type="molecule type" value="Genomic_DNA"/>
</dbReference>